<organism evidence="3 4">
    <name type="scientific">Blautia wexlerae</name>
    <dbReference type="NCBI Taxonomy" id="418240"/>
    <lineage>
        <taxon>Bacteria</taxon>
        <taxon>Bacillati</taxon>
        <taxon>Bacillota</taxon>
        <taxon>Clostridia</taxon>
        <taxon>Lachnospirales</taxon>
        <taxon>Lachnospiraceae</taxon>
        <taxon>Blautia</taxon>
    </lineage>
</organism>
<sequence>MDAHKALITNIFNNSTLVEVPFFQRSYVWKEDLWGRLLEDMEFVVKTKKPHFLGSIILKEGRKPRQGENFADCRTIVDGQQRLTTFLIFMKVLCLKLGQTALFDCQFRIMGQMIALRHGRNDIQAFEKVMTLSKAEIIDNPEPASRIIGAFNYFVEHIDESKLDIMTIFVNTQFVRIDLDADEDEQQIFDTINSLGVNLTTSELLKNYFFNRETVGEYERKWADVFEKDDETKVYWDREIETGRIKRAIIDIFFDSYFQLFIQDKQYNISNEDKLMYSRVDRLAQSYQHFINKYCGGNKNIVLDQMKEYAECFRNNLKPNQCGMSIPKEEGIERINVVIFGLKNTTMIPYILYIAKNVQDKNELNKMYGILESYIMRRVVVHASTKSYNNLFTSLILNKVLDSQTLTLRLKGIGDATTYCPDDNEMKIGFETSKLVNLQSKGIIYLLESKIRSDNSSTALLGFNNYSLEHLMPKKWRNNWGACATEDDAKKRDSLLLTLGNLAIIPQALNASIRDAAWNVKKAGKGQNKPGLLLCASGLYTLHDVLQKNDWNEHEIENRAEWLLANAQNIWKI</sequence>
<dbReference type="Proteomes" id="UP000095712">
    <property type="component" value="Unassembled WGS sequence"/>
</dbReference>
<evidence type="ECO:0000313" key="3">
    <source>
        <dbReference type="EMBL" id="CUP27877.1"/>
    </source>
</evidence>
<dbReference type="PANTHER" id="PTHR35149">
    <property type="entry name" value="SLL5132 PROTEIN"/>
    <property type="match status" value="1"/>
</dbReference>
<feature type="domain" description="GmrSD restriction endonucleases C-terminal" evidence="2">
    <location>
        <begin position="421"/>
        <end position="565"/>
    </location>
</feature>
<dbReference type="RefSeq" id="WP_055150156.1">
    <property type="nucleotide sequence ID" value="NZ_CZAW01000009.1"/>
</dbReference>
<feature type="domain" description="GmrSD restriction endonucleases N-terminal" evidence="1">
    <location>
        <begin position="8"/>
        <end position="210"/>
    </location>
</feature>
<dbReference type="Pfam" id="PF03235">
    <property type="entry name" value="GmrSD_N"/>
    <property type="match status" value="1"/>
</dbReference>
<dbReference type="InterPro" id="IPR011089">
    <property type="entry name" value="GmrSD_C"/>
</dbReference>
<reference evidence="3 4" key="1">
    <citation type="submission" date="2015-09" db="EMBL/GenBank/DDBJ databases">
        <authorList>
            <consortium name="Pathogen Informatics"/>
        </authorList>
    </citation>
    <scope>NUCLEOTIDE SEQUENCE [LARGE SCALE GENOMIC DNA]</scope>
    <source>
        <strain evidence="3 4">2789STDY5834911</strain>
    </source>
</reference>
<dbReference type="PANTHER" id="PTHR35149:SF1">
    <property type="entry name" value="DUF5655 DOMAIN-CONTAINING PROTEIN"/>
    <property type="match status" value="1"/>
</dbReference>
<evidence type="ECO:0000259" key="1">
    <source>
        <dbReference type="Pfam" id="PF03235"/>
    </source>
</evidence>
<dbReference type="InterPro" id="IPR004919">
    <property type="entry name" value="GmrSD_N"/>
</dbReference>
<gene>
    <name evidence="3" type="ORF">ERS852523_01101</name>
</gene>
<accession>A0A174LYZ4</accession>
<protein>
    <submittedName>
        <fullName evidence="3">Uncharacterized conserved protein</fullName>
    </submittedName>
</protein>
<dbReference type="Pfam" id="PF07510">
    <property type="entry name" value="GmrSD_C"/>
    <property type="match status" value="1"/>
</dbReference>
<evidence type="ECO:0000313" key="4">
    <source>
        <dbReference type="Proteomes" id="UP000095712"/>
    </source>
</evidence>
<evidence type="ECO:0000259" key="2">
    <source>
        <dbReference type="Pfam" id="PF07510"/>
    </source>
</evidence>
<dbReference type="AlphaFoldDB" id="A0A174LYZ4"/>
<dbReference type="GeneID" id="96229085"/>
<dbReference type="EMBL" id="CZAW01000009">
    <property type="protein sequence ID" value="CUP27877.1"/>
    <property type="molecule type" value="Genomic_DNA"/>
</dbReference>
<name>A0A174LYZ4_9FIRM</name>
<dbReference type="OrthoDB" id="9798761at2"/>
<proteinExistence type="predicted"/>